<dbReference type="Gene3D" id="1.10.357.10">
    <property type="entry name" value="Tetracycline Repressor, domain 2"/>
    <property type="match status" value="1"/>
</dbReference>
<name>A0A1T4MDA8_9FIRM</name>
<dbReference type="Proteomes" id="UP000190657">
    <property type="component" value="Unassembled WGS sequence"/>
</dbReference>
<evidence type="ECO:0000256" key="1">
    <source>
        <dbReference type="ARBA" id="ARBA00023125"/>
    </source>
</evidence>
<dbReference type="GO" id="GO:0003677">
    <property type="term" value="F:DNA binding"/>
    <property type="evidence" value="ECO:0007669"/>
    <property type="project" value="UniProtKB-UniRule"/>
</dbReference>
<organism evidence="4 5">
    <name type="scientific">Eubacterium coprostanoligenes</name>
    <dbReference type="NCBI Taxonomy" id="290054"/>
    <lineage>
        <taxon>Bacteria</taxon>
        <taxon>Bacillati</taxon>
        <taxon>Bacillota</taxon>
        <taxon>Clostridia</taxon>
        <taxon>Eubacteriales</taxon>
        <taxon>Eubacteriaceae</taxon>
        <taxon>Eubacterium</taxon>
    </lineage>
</organism>
<dbReference type="AlphaFoldDB" id="A0A1T4MDA8"/>
<dbReference type="EMBL" id="FUWW01000012">
    <property type="protein sequence ID" value="SJZ64912.1"/>
    <property type="molecule type" value="Genomic_DNA"/>
</dbReference>
<dbReference type="RefSeq" id="WP_078768709.1">
    <property type="nucleotide sequence ID" value="NZ_FUWW01000012.1"/>
</dbReference>
<evidence type="ECO:0000256" key="2">
    <source>
        <dbReference type="PROSITE-ProRule" id="PRU00335"/>
    </source>
</evidence>
<dbReference type="PANTHER" id="PTHR43479">
    <property type="entry name" value="ACREF/ENVCD OPERON REPRESSOR-RELATED"/>
    <property type="match status" value="1"/>
</dbReference>
<dbReference type="InterPro" id="IPR001647">
    <property type="entry name" value="HTH_TetR"/>
</dbReference>
<sequence>MDKRIVRTRRAILVSVLEQTKDKDLDEVRVVKVCNDAGINKSTFYLHYKSIEDCVKAIVENLEASVAEYAATVNIQQAHVNPSIVVNDIINVIIANADIIEKYKGSRLAIPVTEKLQKSAITTICTNNNIQPGTVDYARVSLIVYAVTGLVLNADLKNDKDILFTALSDMIRKN</sequence>
<protein>
    <submittedName>
        <fullName evidence="4">Transcriptional regulator, TetR family</fullName>
    </submittedName>
</protein>
<evidence type="ECO:0000313" key="5">
    <source>
        <dbReference type="Proteomes" id="UP000190657"/>
    </source>
</evidence>
<dbReference type="PROSITE" id="PS50977">
    <property type="entry name" value="HTH_TETR_2"/>
    <property type="match status" value="1"/>
</dbReference>
<evidence type="ECO:0000313" key="4">
    <source>
        <dbReference type="EMBL" id="SJZ64912.1"/>
    </source>
</evidence>
<dbReference type="OrthoDB" id="9810250at2"/>
<dbReference type="InterPro" id="IPR009057">
    <property type="entry name" value="Homeodomain-like_sf"/>
</dbReference>
<accession>A0A1T4MDA8</accession>
<feature type="domain" description="HTH tetR-type" evidence="3">
    <location>
        <begin position="6"/>
        <end position="66"/>
    </location>
</feature>
<proteinExistence type="predicted"/>
<keyword evidence="5" id="KW-1185">Reference proteome</keyword>
<reference evidence="4 5" key="1">
    <citation type="submission" date="2017-02" db="EMBL/GenBank/DDBJ databases">
        <authorList>
            <person name="Peterson S.W."/>
        </authorList>
    </citation>
    <scope>NUCLEOTIDE SEQUENCE [LARGE SCALE GENOMIC DNA]</scope>
    <source>
        <strain evidence="4 5">ATCC 51222</strain>
    </source>
</reference>
<dbReference type="STRING" id="290054.SAMN02745114_01234"/>
<dbReference type="PANTHER" id="PTHR43479:SF11">
    <property type="entry name" value="ACREF_ENVCD OPERON REPRESSOR-RELATED"/>
    <property type="match status" value="1"/>
</dbReference>
<evidence type="ECO:0000259" key="3">
    <source>
        <dbReference type="PROSITE" id="PS50977"/>
    </source>
</evidence>
<keyword evidence="1 2" id="KW-0238">DNA-binding</keyword>
<feature type="DNA-binding region" description="H-T-H motif" evidence="2">
    <location>
        <begin position="29"/>
        <end position="48"/>
    </location>
</feature>
<dbReference type="SUPFAM" id="SSF46689">
    <property type="entry name" value="Homeodomain-like"/>
    <property type="match status" value="1"/>
</dbReference>
<dbReference type="InterPro" id="IPR050624">
    <property type="entry name" value="HTH-type_Tx_Regulator"/>
</dbReference>
<gene>
    <name evidence="4" type="ORF">SAMN02745114_01234</name>
</gene>